<organism evidence="4 5">
    <name type="scientific">Candidatus Nitrosocosmicus arcticus</name>
    <dbReference type="NCBI Taxonomy" id="2035267"/>
    <lineage>
        <taxon>Archaea</taxon>
        <taxon>Nitrososphaerota</taxon>
        <taxon>Nitrososphaeria</taxon>
        <taxon>Nitrososphaerales</taxon>
        <taxon>Nitrososphaeraceae</taxon>
        <taxon>Candidatus Nitrosocosmicus</taxon>
    </lineage>
</organism>
<comment type="caution">
    <text evidence="3">Lacks conserved residue(s) required for the propagation of feature annotation.</text>
</comment>
<dbReference type="OrthoDB" id="49741at2157"/>
<dbReference type="PANTHER" id="PTHR37167">
    <property type="entry name" value="1,4-DIHYDROXY-6-NAPHTOATE SYNTHASE"/>
    <property type="match status" value="1"/>
</dbReference>
<evidence type="ECO:0000256" key="3">
    <source>
        <dbReference type="HAMAP-Rule" id="MF_00996"/>
    </source>
</evidence>
<evidence type="ECO:0000256" key="1">
    <source>
        <dbReference type="ARBA" id="ARBA00022428"/>
    </source>
</evidence>
<evidence type="ECO:0000313" key="4">
    <source>
        <dbReference type="EMBL" id="TVP41744.1"/>
    </source>
</evidence>
<dbReference type="EMBL" id="VOAH01000001">
    <property type="protein sequence ID" value="TVP41744.1"/>
    <property type="molecule type" value="Genomic_DNA"/>
</dbReference>
<keyword evidence="5" id="KW-1185">Reference proteome</keyword>
<feature type="active site" description="Proton acceptor" evidence="3">
    <location>
        <position position="147"/>
    </location>
</feature>
<name>A0A557SYR8_9ARCH</name>
<comment type="pathway">
    <text evidence="3">Quinol/quinone metabolism; menaquinone biosynthesis.</text>
</comment>
<comment type="catalytic activity">
    <reaction evidence="3">
        <text>cyclic dehypoxanthinylfutalosinate = 1,4-dihydroxy-6-naphthoate + dihydroxyacetone</text>
        <dbReference type="Rhea" id="RHEA:33087"/>
        <dbReference type="ChEBI" id="CHEBI:16016"/>
        <dbReference type="ChEBI" id="CHEBI:64254"/>
        <dbReference type="ChEBI" id="CHEBI:64270"/>
        <dbReference type="EC" id="4.1.99.29"/>
    </reaction>
</comment>
<proteinExistence type="inferred from homology"/>
<comment type="similarity">
    <text evidence="3">Belongs to the MqnA/MqnD family. MqnD subfamily.</text>
</comment>
<comment type="caution">
    <text evidence="4">The sequence shown here is derived from an EMBL/GenBank/DDBJ whole genome shotgun (WGS) entry which is preliminary data.</text>
</comment>
<dbReference type="EC" id="4.1.99.29" evidence="3"/>
<feature type="binding site" evidence="3">
    <location>
        <begin position="109"/>
        <end position="110"/>
    </location>
    <ligand>
        <name>substrate</name>
    </ligand>
</feature>
<dbReference type="RefSeq" id="WP_144728328.1">
    <property type="nucleotide sequence ID" value="NZ_ML675578.1"/>
</dbReference>
<dbReference type="Proteomes" id="UP000315289">
    <property type="component" value="Unassembled WGS sequence"/>
</dbReference>
<keyword evidence="2 3" id="KW-0456">Lyase</keyword>
<dbReference type="Gene3D" id="3.40.190.10">
    <property type="entry name" value="Periplasmic binding protein-like II"/>
    <property type="match status" value="2"/>
</dbReference>
<evidence type="ECO:0000256" key="2">
    <source>
        <dbReference type="ARBA" id="ARBA00023239"/>
    </source>
</evidence>
<gene>
    <name evidence="3" type="primary">mqnD</name>
    <name evidence="4" type="ORF">NARC_10150</name>
</gene>
<dbReference type="UniPathway" id="UPA00079"/>
<accession>A0A557SYR8</accession>
<dbReference type="PANTHER" id="PTHR37167:SF1">
    <property type="entry name" value="1,4-DIHYDROXY-6-NAPHTOATE SYNTHASE"/>
    <property type="match status" value="1"/>
</dbReference>
<reference evidence="4 5" key="1">
    <citation type="journal article" date="2019" name="Front. Microbiol.">
        <title>Ammonia Oxidation by the Arctic Terrestrial Thaumarchaeote Candidatus Nitrosocosmicus arcticus Is Stimulated by Increasing Temperatures.</title>
        <authorList>
            <person name="Alves R.J.E."/>
            <person name="Kerou M."/>
            <person name="Zappe A."/>
            <person name="Bittner R."/>
            <person name="Abby S.S."/>
            <person name="Schmidt H.A."/>
            <person name="Pfeifer K."/>
            <person name="Schleper C."/>
        </authorList>
    </citation>
    <scope>NUCLEOTIDE SEQUENCE [LARGE SCALE GENOMIC DNA]</scope>
    <source>
        <strain evidence="4 5">Kfb</strain>
    </source>
</reference>
<dbReference type="GO" id="GO:0016830">
    <property type="term" value="F:carbon-carbon lyase activity"/>
    <property type="evidence" value="ECO:0007669"/>
    <property type="project" value="UniProtKB-UniRule"/>
</dbReference>
<dbReference type="AlphaFoldDB" id="A0A557SYR8"/>
<sequence>MVLEIRVGHTPDADDAFMFYAIENELIPMGDFKIIHQVDDIEKLNKQAINHEIEITAISAHALAFLKDYKILNSGGSFGINYGPILISYKKSLDDISSNIVGIPGYMTSAYLLMSIALGKLNCIEMLFSEIPKAIIKGTVDYGLVIHESQVTYPKHDFNKLFDLGEWWNEKTNGLPVPLGINVASSKLMNNSKIKAFDSLLQNSIRYGLNHLEDAMEFSTKYGRGTEKSTLTKFVKMYVNEYTVDMGKDGKEAISRMFEMAREKGIINSNPPLNYSY</sequence>
<dbReference type="Pfam" id="PF02621">
    <property type="entry name" value="VitK2_biosynth"/>
    <property type="match status" value="1"/>
</dbReference>
<keyword evidence="1 3" id="KW-0474">Menaquinone biosynthesis</keyword>
<dbReference type="HAMAP" id="MF_00996">
    <property type="entry name" value="MqnD"/>
    <property type="match status" value="1"/>
</dbReference>
<evidence type="ECO:0000313" key="5">
    <source>
        <dbReference type="Proteomes" id="UP000315289"/>
    </source>
</evidence>
<comment type="function">
    <text evidence="3">Catalyzes the conversion of cyclic dehypoxanthine futalosine (cyclic DHFL) into 1,4-dihydroxy-6-naphthoate, a step in the biosynthesis of menaquinone (MK, vitamin K2).</text>
</comment>
<dbReference type="GO" id="GO:0009234">
    <property type="term" value="P:menaquinone biosynthetic process"/>
    <property type="evidence" value="ECO:0007669"/>
    <property type="project" value="UniProtKB-UniRule"/>
</dbReference>
<dbReference type="SUPFAM" id="SSF53850">
    <property type="entry name" value="Periplasmic binding protein-like II"/>
    <property type="match status" value="1"/>
</dbReference>
<dbReference type="InterPro" id="IPR003773">
    <property type="entry name" value="Menaquinone_biosynth"/>
</dbReference>
<protein>
    <recommendedName>
        <fullName evidence="3">1,4-dihydroxy-6-naphtoate synthase</fullName>
        <ecNumber evidence="3">4.1.99.29</ecNumber>
    </recommendedName>
    <alternativeName>
        <fullName evidence="3">Menaquinone biosynthetic enzyme MqnD</fullName>
    </alternativeName>
</protein>
<dbReference type="InterPro" id="IPR030869">
    <property type="entry name" value="MqnD"/>
</dbReference>